<dbReference type="PANTHER" id="PTHR43791:SF3">
    <property type="entry name" value="MAJOR FACILITATOR SUPERFAMILY (MFS) PROFILE DOMAIN-CONTAINING PROTEIN"/>
    <property type="match status" value="1"/>
</dbReference>
<keyword evidence="2" id="KW-0813">Transport</keyword>
<feature type="region of interest" description="Disordered" evidence="6">
    <location>
        <begin position="321"/>
        <end position="341"/>
    </location>
</feature>
<feature type="transmembrane region" description="Helical" evidence="7">
    <location>
        <begin position="846"/>
        <end position="867"/>
    </location>
</feature>
<dbReference type="OrthoDB" id="3639251at2759"/>
<dbReference type="InterPro" id="IPR011701">
    <property type="entry name" value="MFS"/>
</dbReference>
<evidence type="ECO:0000256" key="1">
    <source>
        <dbReference type="ARBA" id="ARBA00004141"/>
    </source>
</evidence>
<evidence type="ECO:0000256" key="7">
    <source>
        <dbReference type="SAM" id="Phobius"/>
    </source>
</evidence>
<dbReference type="HOGENOM" id="CLU_275472_0_0_1"/>
<accession>K1W840</accession>
<dbReference type="AlphaFoldDB" id="K1W840"/>
<dbReference type="EMBL" id="AMBO01000159">
    <property type="protein sequence ID" value="EKD05028.1"/>
    <property type="molecule type" value="Genomic_DNA"/>
</dbReference>
<reference evidence="8 9" key="1">
    <citation type="journal article" date="2012" name="Eukaryot. Cell">
        <title>Genome sequence of the Trichosporon asahii environmental strain CBS 8904.</title>
        <authorList>
            <person name="Yang R.Y."/>
            <person name="Li H.T."/>
            <person name="Zhu H."/>
            <person name="Zhou G.P."/>
            <person name="Wang M."/>
            <person name="Wang L."/>
        </authorList>
    </citation>
    <scope>NUCLEOTIDE SEQUENCE [LARGE SCALE GENOMIC DNA]</scope>
    <source>
        <strain evidence="8 9">CBS 8904</strain>
    </source>
</reference>
<evidence type="ECO:0000256" key="3">
    <source>
        <dbReference type="ARBA" id="ARBA00022692"/>
    </source>
</evidence>
<dbReference type="SUPFAM" id="SSF103473">
    <property type="entry name" value="MFS general substrate transporter"/>
    <property type="match status" value="1"/>
</dbReference>
<gene>
    <name evidence="8" type="ORF">A1Q2_00677</name>
</gene>
<dbReference type="InterPro" id="IPR036259">
    <property type="entry name" value="MFS_trans_sf"/>
</dbReference>
<organism evidence="8 9">
    <name type="scientific">Trichosporon asahii var. asahii (strain CBS 8904)</name>
    <name type="common">Yeast</name>
    <dbReference type="NCBI Taxonomy" id="1220162"/>
    <lineage>
        <taxon>Eukaryota</taxon>
        <taxon>Fungi</taxon>
        <taxon>Dikarya</taxon>
        <taxon>Basidiomycota</taxon>
        <taxon>Agaricomycotina</taxon>
        <taxon>Tremellomycetes</taxon>
        <taxon>Trichosporonales</taxon>
        <taxon>Trichosporonaceae</taxon>
        <taxon>Trichosporon</taxon>
    </lineage>
</organism>
<dbReference type="InParanoid" id="K1W840"/>
<protein>
    <recommendedName>
        <fullName evidence="10">Major facilitator superfamily (MFS) profile domain-containing protein</fullName>
    </recommendedName>
</protein>
<evidence type="ECO:0008006" key="10">
    <source>
        <dbReference type="Google" id="ProtNLM"/>
    </source>
</evidence>
<feature type="compositionally biased region" description="Basic and acidic residues" evidence="6">
    <location>
        <begin position="663"/>
        <end position="684"/>
    </location>
</feature>
<feature type="transmembrane region" description="Helical" evidence="7">
    <location>
        <begin position="879"/>
        <end position="901"/>
    </location>
</feature>
<evidence type="ECO:0000256" key="5">
    <source>
        <dbReference type="ARBA" id="ARBA00023136"/>
    </source>
</evidence>
<feature type="transmembrane region" description="Helical" evidence="7">
    <location>
        <begin position="1111"/>
        <end position="1130"/>
    </location>
</feature>
<dbReference type="Pfam" id="PF07690">
    <property type="entry name" value="MFS_1"/>
    <property type="match status" value="1"/>
</dbReference>
<keyword evidence="9" id="KW-1185">Reference proteome</keyword>
<evidence type="ECO:0000256" key="2">
    <source>
        <dbReference type="ARBA" id="ARBA00022448"/>
    </source>
</evidence>
<proteinExistence type="predicted"/>
<evidence type="ECO:0000256" key="6">
    <source>
        <dbReference type="SAM" id="MobiDB-lite"/>
    </source>
</evidence>
<keyword evidence="3 7" id="KW-0812">Transmembrane</keyword>
<dbReference type="Proteomes" id="UP000006757">
    <property type="component" value="Unassembled WGS sequence"/>
</dbReference>
<evidence type="ECO:0000313" key="8">
    <source>
        <dbReference type="EMBL" id="EKD05028.1"/>
    </source>
</evidence>
<keyword evidence="4 7" id="KW-1133">Transmembrane helix</keyword>
<comment type="caution">
    <text evidence="8">The sequence shown here is derived from an EMBL/GenBank/DDBJ whole genome shotgun (WGS) entry which is preliminary data.</text>
</comment>
<feature type="transmembrane region" description="Helical" evidence="7">
    <location>
        <begin position="816"/>
        <end position="834"/>
    </location>
</feature>
<comment type="subcellular location">
    <subcellularLocation>
        <location evidence="1">Membrane</location>
        <topology evidence="1">Multi-pass membrane protein</topology>
    </subcellularLocation>
</comment>
<feature type="transmembrane region" description="Helical" evidence="7">
    <location>
        <begin position="1079"/>
        <end position="1099"/>
    </location>
</feature>
<dbReference type="STRING" id="1220162.K1W840"/>
<feature type="transmembrane region" description="Helical" evidence="7">
    <location>
        <begin position="949"/>
        <end position="970"/>
    </location>
</feature>
<dbReference type="GO" id="GO:0022857">
    <property type="term" value="F:transmembrane transporter activity"/>
    <property type="evidence" value="ECO:0007669"/>
    <property type="project" value="InterPro"/>
</dbReference>
<evidence type="ECO:0000313" key="9">
    <source>
        <dbReference type="Proteomes" id="UP000006757"/>
    </source>
</evidence>
<sequence>MSSSISSLSDPPSLAEAVVARWEPKEYRHVNHGSTVRLGPKPLTVKLLHRLDLDIHFTEDTAVPLLVEELHEHDEEVSVYIDLHSQEALSIIPEPYSSEATLSHRIEAVDGHLMRWLLNTHTFRNTLAAALPGVDEGLTCHWETVVNPGQAKGRTDKVILHEQLSPKIVAAGEWKTSLSMDDEMRALAASLARSCRTAQTQHLDALKVFVVGTGHTAQLEVYTYAPSYPPAIADTVQSLSSLISDAWAYGDVWDARIPVVTHDGAWGFSTRPGASDLDSGTEVAQVSLAMLQPSMGLWLAASALSDLKARVDMAGSWEMEDELDDTPESLGDSDGGMDVTDSTERLSSLSVDSAMRSRDGDQAEFVNAMSHRRPLHQTAELGQSLGSPHIRMLEVTLGWRWRKLSFQTRPSTLEVPYRSNIALDSCVRMHLRPAGDAAANESDVSKETFMSAYGVSAVESARATGPVAPTASSYGFGHVKPQWRSSCGQKSTGPNIAASPWSLGRDQAKAEAGTRDSVSRGTANLANDIGKRCRRVFPIALRAIPRSGSRTHTTSSRESDVPRLQPLRLDIAYSGMALLDACLCYSYESGFLELNINSGRREPPIAAISHCSRQRDLVMDLISRTLGASVPQPDSNAAVGPRRPSTWASDDRLACAPGRVSHASHDDDDRPPRQSVGPDEKLDVKHVEYPDEERVISSNASGDEPKLHIDDGYDPAFIKKTTRKIDWRLIPPLIAMYCISSIDRKNVSLARAANHEAMQKELDLGKDKYNIITLLFLGLRRWGPRFWLSTAVLLWGIVTIGLGFSNNWQAMGAMRALLGIFESCLFPGAAYLIACWYPRKQMARRSAAFYITSIAVGGLGNLLGYGISMMHGLRGMSGWRWVFIIEGIITCLIAFMGYLVLVDFPDRSSFLTPEQKAMVVERIHRDRGDSVADPMTTKKFLSYLAEPKIWLFAVWFCVTTLGTYSMSYFLPRILKRPREGLPVEVADHPAFLIRLDADNVEMGFGEVLSQVLLAPPRAWMMLFGCAQSIIGTALYSQLPESNRAGRYVGTFLAHQNAVKKRCVPGSGQPNVAAAYSPGFTSAMIVAWGGIGGILASTLFMDSEAKVGYPTGVYSVIGLNAFQMVTGWPPILLRLEESPGRLGKDRHRGGFIFPLQSLGF</sequence>
<feature type="transmembrane region" description="Helical" evidence="7">
    <location>
        <begin position="786"/>
        <end position="804"/>
    </location>
</feature>
<feature type="region of interest" description="Disordered" evidence="6">
    <location>
        <begin position="629"/>
        <end position="684"/>
    </location>
</feature>
<dbReference type="eggNOG" id="KOG2533">
    <property type="taxonomic scope" value="Eukaryota"/>
</dbReference>
<dbReference type="PANTHER" id="PTHR43791">
    <property type="entry name" value="PERMEASE-RELATED"/>
    <property type="match status" value="1"/>
</dbReference>
<name>K1W840_TRIAC</name>
<keyword evidence="5 7" id="KW-0472">Membrane</keyword>
<evidence type="ECO:0000256" key="4">
    <source>
        <dbReference type="ARBA" id="ARBA00022989"/>
    </source>
</evidence>
<dbReference type="GO" id="GO:0016020">
    <property type="term" value="C:membrane"/>
    <property type="evidence" value="ECO:0007669"/>
    <property type="project" value="UniProtKB-SubCell"/>
</dbReference>
<dbReference type="Gene3D" id="1.20.1250.20">
    <property type="entry name" value="MFS general substrate transporter like domains"/>
    <property type="match status" value="1"/>
</dbReference>